<accession>A0A839K5J8</accession>
<protein>
    <submittedName>
        <fullName evidence="5">DeoR/GlpR transcriptional regulator</fullName>
    </submittedName>
</protein>
<evidence type="ECO:0000313" key="6">
    <source>
        <dbReference type="Proteomes" id="UP000574276"/>
    </source>
</evidence>
<evidence type="ECO:0000313" key="5">
    <source>
        <dbReference type="EMBL" id="MBB2183941.1"/>
    </source>
</evidence>
<dbReference type="InterPro" id="IPR037171">
    <property type="entry name" value="NagB/RpiA_transferase-like"/>
</dbReference>
<reference evidence="5 6" key="1">
    <citation type="submission" date="2020-07" db="EMBL/GenBank/DDBJ databases">
        <title>Characterization and genome sequencing of isolate MD1, a novel member within the family Lachnospiraceae.</title>
        <authorList>
            <person name="Rettenmaier R."/>
            <person name="Di Bello L."/>
            <person name="Zinser C."/>
            <person name="Scheitz K."/>
            <person name="Liebl W."/>
            <person name="Zverlov V."/>
        </authorList>
    </citation>
    <scope>NUCLEOTIDE SEQUENCE [LARGE SCALE GENOMIC DNA]</scope>
    <source>
        <strain evidence="5 6">MD1</strain>
    </source>
</reference>
<dbReference type="SUPFAM" id="SSF100950">
    <property type="entry name" value="NagB/RpiA/CoA transferase-like"/>
    <property type="match status" value="1"/>
</dbReference>
<dbReference type="PRINTS" id="PR00037">
    <property type="entry name" value="HTHLACR"/>
</dbReference>
<keyword evidence="1" id="KW-0805">Transcription regulation</keyword>
<dbReference type="RefSeq" id="WP_228353552.1">
    <property type="nucleotide sequence ID" value="NZ_JACEGA010000001.1"/>
</dbReference>
<dbReference type="PANTHER" id="PTHR30363:SF44">
    <property type="entry name" value="AGA OPERON TRANSCRIPTIONAL REPRESSOR-RELATED"/>
    <property type="match status" value="1"/>
</dbReference>
<dbReference type="SMART" id="SM00420">
    <property type="entry name" value="HTH_DEOR"/>
    <property type="match status" value="1"/>
</dbReference>
<dbReference type="PANTHER" id="PTHR30363">
    <property type="entry name" value="HTH-TYPE TRANSCRIPTIONAL REGULATOR SRLR-RELATED"/>
    <property type="match status" value="1"/>
</dbReference>
<keyword evidence="6" id="KW-1185">Reference proteome</keyword>
<name>A0A839K5J8_9FIRM</name>
<sequence length="257" mass="28605">MFAIERIRIIKNYLVKDHKVSVAKLSELLNVTEVTIRRDLEKLESEGFLKRTHGGAVLIEQDDESLLDDSDEIQDVLLYQEIADTAFHLVNDGDAIMLINGTVNAYIAKALANHNNLTVVTNDIQIAAAFSHSPTNNLILLGGDLEENAVFGQITIDNLKNFSFNHIFIEIDGLSESVGVTVSSTKKATLIHQAVKLAESVTVVCLSRYFGTNALYRVGKINIAHRVLTDSNLEDKHKNYIYNCNIPLFTSVDVYEN</sequence>
<keyword evidence="2" id="KW-0238">DNA-binding</keyword>
<dbReference type="InterPro" id="IPR014036">
    <property type="entry name" value="DeoR-like_C"/>
</dbReference>
<dbReference type="InterPro" id="IPR036390">
    <property type="entry name" value="WH_DNA-bd_sf"/>
</dbReference>
<dbReference type="GO" id="GO:0003677">
    <property type="term" value="F:DNA binding"/>
    <property type="evidence" value="ECO:0007669"/>
    <property type="project" value="UniProtKB-KW"/>
</dbReference>
<proteinExistence type="predicted"/>
<keyword evidence="3" id="KW-0804">Transcription</keyword>
<dbReference type="Pfam" id="PF08220">
    <property type="entry name" value="HTH_DeoR"/>
    <property type="match status" value="1"/>
</dbReference>
<dbReference type="AlphaFoldDB" id="A0A839K5J8"/>
<dbReference type="SMART" id="SM01134">
    <property type="entry name" value="DeoRC"/>
    <property type="match status" value="1"/>
</dbReference>
<dbReference type="Gene3D" id="1.10.10.10">
    <property type="entry name" value="Winged helix-like DNA-binding domain superfamily/Winged helix DNA-binding domain"/>
    <property type="match status" value="1"/>
</dbReference>
<evidence type="ECO:0000256" key="1">
    <source>
        <dbReference type="ARBA" id="ARBA00023015"/>
    </source>
</evidence>
<evidence type="ECO:0000256" key="2">
    <source>
        <dbReference type="ARBA" id="ARBA00023125"/>
    </source>
</evidence>
<dbReference type="Proteomes" id="UP000574276">
    <property type="component" value="Unassembled WGS sequence"/>
</dbReference>
<dbReference type="EMBL" id="JACEGA010000001">
    <property type="protein sequence ID" value="MBB2183941.1"/>
    <property type="molecule type" value="Genomic_DNA"/>
</dbReference>
<gene>
    <name evidence="5" type="ORF">H0486_13760</name>
</gene>
<evidence type="ECO:0000256" key="3">
    <source>
        <dbReference type="ARBA" id="ARBA00023163"/>
    </source>
</evidence>
<dbReference type="InterPro" id="IPR018356">
    <property type="entry name" value="Tscrpt_reg_HTH_DeoR_CS"/>
</dbReference>
<dbReference type="InterPro" id="IPR036388">
    <property type="entry name" value="WH-like_DNA-bd_sf"/>
</dbReference>
<dbReference type="SUPFAM" id="SSF46785">
    <property type="entry name" value="Winged helix' DNA-binding domain"/>
    <property type="match status" value="1"/>
</dbReference>
<comment type="caution">
    <text evidence="5">The sequence shown here is derived from an EMBL/GenBank/DDBJ whole genome shotgun (WGS) entry which is preliminary data.</text>
</comment>
<organism evidence="5 6">
    <name type="scientific">Variimorphobacter saccharofermentans</name>
    <dbReference type="NCBI Taxonomy" id="2755051"/>
    <lineage>
        <taxon>Bacteria</taxon>
        <taxon>Bacillati</taxon>
        <taxon>Bacillota</taxon>
        <taxon>Clostridia</taxon>
        <taxon>Lachnospirales</taxon>
        <taxon>Lachnospiraceae</taxon>
        <taxon>Variimorphobacter</taxon>
    </lineage>
</organism>
<feature type="domain" description="HTH deoR-type" evidence="4">
    <location>
        <begin position="3"/>
        <end position="58"/>
    </location>
</feature>
<dbReference type="PROSITE" id="PS51000">
    <property type="entry name" value="HTH_DEOR_2"/>
    <property type="match status" value="1"/>
</dbReference>
<dbReference type="InterPro" id="IPR050313">
    <property type="entry name" value="Carb_Metab_HTH_regulators"/>
</dbReference>
<dbReference type="InterPro" id="IPR001034">
    <property type="entry name" value="DeoR_HTH"/>
</dbReference>
<evidence type="ECO:0000259" key="4">
    <source>
        <dbReference type="PROSITE" id="PS51000"/>
    </source>
</evidence>
<dbReference type="Pfam" id="PF00455">
    <property type="entry name" value="DeoRC"/>
    <property type="match status" value="1"/>
</dbReference>
<dbReference type="PROSITE" id="PS00894">
    <property type="entry name" value="HTH_DEOR_1"/>
    <property type="match status" value="1"/>
</dbReference>
<dbReference type="GO" id="GO:0003700">
    <property type="term" value="F:DNA-binding transcription factor activity"/>
    <property type="evidence" value="ECO:0007669"/>
    <property type="project" value="InterPro"/>
</dbReference>